<sequence>MDELKLILADNNNSVEVIVNKNNLIGKCKYFDNLLNKYYYPCENKIIIVPNSLISKNIIKNLFEIDLTIDYELSYILELVKCYDFFGFDFDLKKINMPKVNSDEFEILLDIVDINGYYEL</sequence>
<proteinExistence type="predicted"/>
<dbReference type="EMBL" id="KM982401">
    <property type="protein sequence ID" value="AKI79671.1"/>
    <property type="molecule type" value="Genomic_DNA"/>
</dbReference>
<evidence type="ECO:0008006" key="3">
    <source>
        <dbReference type="Google" id="ProtNLM"/>
    </source>
</evidence>
<organism evidence="1 2">
    <name type="scientific">Acanthamoeba polyphaga mimivirus</name>
    <name type="common">APMV</name>
    <dbReference type="NCBI Taxonomy" id="212035"/>
    <lineage>
        <taxon>Viruses</taxon>
        <taxon>Varidnaviria</taxon>
        <taxon>Bamfordvirae</taxon>
        <taxon>Nucleocytoviricota</taxon>
        <taxon>Megaviricetes</taxon>
        <taxon>Imitervirales</taxon>
        <taxon>Mimiviridae</taxon>
        <taxon>Megamimivirinae</taxon>
        <taxon>Mimivirus</taxon>
        <taxon>Mimivirus bradfordmassiliense</taxon>
    </lineage>
</organism>
<evidence type="ECO:0000313" key="1">
    <source>
        <dbReference type="EMBL" id="AKI79671.1"/>
    </source>
</evidence>
<accession>A0A0G2Y996</accession>
<protein>
    <recommendedName>
        <fullName evidence="3">BTB/POZ domain-containing protein</fullName>
    </recommendedName>
</protein>
<organismHost>
    <name type="scientific">Acanthamoeba polyphaga</name>
    <name type="common">Amoeba</name>
    <dbReference type="NCBI Taxonomy" id="5757"/>
</organismHost>
<evidence type="ECO:0000313" key="2">
    <source>
        <dbReference type="Proteomes" id="UP000241474"/>
    </source>
</evidence>
<dbReference type="Proteomes" id="UP000241474">
    <property type="component" value="Segment"/>
</dbReference>
<reference evidence="1 2" key="1">
    <citation type="submission" date="2014-10" db="EMBL/GenBank/DDBJ databases">
        <title>Pan-genome analysis of Brazilian lineage A amoebal mimiviruses.</title>
        <authorList>
            <person name="Assis F.L."/>
            <person name="Abrahao J.S."/>
            <person name="Kroon E.G."/>
            <person name="Dornas F.P."/>
            <person name="Andrade K.R."/>
            <person name="Borato P.V.M."/>
            <person name="Pilotto M.R."/>
            <person name="Benamar S."/>
            <person name="LaScola B."/>
            <person name="Colson P."/>
        </authorList>
    </citation>
    <scope>NUCLEOTIDE SEQUENCE [LARGE SCALE GENOMIC DNA]</scope>
    <source>
        <strain evidence="1 2">Oyster</strain>
    </source>
</reference>
<name>A0A0G2Y996_MIMIV</name>